<dbReference type="Proteomes" id="UP000737555">
    <property type="component" value="Unassembled WGS sequence"/>
</dbReference>
<comment type="caution">
    <text evidence="1">The sequence shown here is derived from an EMBL/GenBank/DDBJ whole genome shotgun (WGS) entry which is preliminary data.</text>
</comment>
<name>A0A8T7H9Y4_9EURY</name>
<protein>
    <submittedName>
        <fullName evidence="1">Uncharacterized protein</fullName>
    </submittedName>
</protein>
<accession>A0A8T7H9Y4</accession>
<gene>
    <name evidence="1" type="ORF">HQQ74_00090</name>
</gene>
<organism evidence="1 2">
    <name type="scientific">Methanoculleus bourgensis</name>
    <dbReference type="NCBI Taxonomy" id="83986"/>
    <lineage>
        <taxon>Archaea</taxon>
        <taxon>Methanobacteriati</taxon>
        <taxon>Methanobacteriota</taxon>
        <taxon>Stenosarchaea group</taxon>
        <taxon>Methanomicrobia</taxon>
        <taxon>Methanomicrobiales</taxon>
        <taxon>Methanomicrobiaceae</taxon>
        <taxon>Methanoculleus</taxon>
    </lineage>
</organism>
<proteinExistence type="predicted"/>
<sequence length="71" mass="8345">MRRSPRCSGSRRRTRRTCLIDSTAVTLDFNIVKKRYRKADLVDKDYAWAYSITNGYYLGYNLTLVGHRAPR</sequence>
<dbReference type="AlphaFoldDB" id="A0A8T7H9Y4"/>
<evidence type="ECO:0000313" key="2">
    <source>
        <dbReference type="Proteomes" id="UP000737555"/>
    </source>
</evidence>
<evidence type="ECO:0000313" key="1">
    <source>
        <dbReference type="EMBL" id="NQS77108.1"/>
    </source>
</evidence>
<reference evidence="1" key="1">
    <citation type="submission" date="2020-05" db="EMBL/GenBank/DDBJ databases">
        <title>The first insight into the ecology of ammonia-tolerant syntrophic propionate oxidizing bacteria.</title>
        <authorList>
            <person name="Singh A."/>
            <person name="Schnurer A."/>
            <person name="Westerholm M."/>
        </authorList>
    </citation>
    <scope>NUCLEOTIDE SEQUENCE</scope>
    <source>
        <strain evidence="1">MAG54</strain>
    </source>
</reference>
<dbReference type="EMBL" id="JABMJE010000001">
    <property type="protein sequence ID" value="NQS77108.1"/>
    <property type="molecule type" value="Genomic_DNA"/>
</dbReference>